<protein>
    <recommendedName>
        <fullName evidence="6">Carboxylesterase type B domain-containing protein</fullName>
    </recommendedName>
</protein>
<evidence type="ECO:0000313" key="7">
    <source>
        <dbReference type="EMBL" id="KAJ9587059.1"/>
    </source>
</evidence>
<reference evidence="7" key="2">
    <citation type="submission" date="2023-05" db="EMBL/GenBank/DDBJ databases">
        <authorList>
            <person name="Fouks B."/>
        </authorList>
    </citation>
    <scope>NUCLEOTIDE SEQUENCE</scope>
    <source>
        <strain evidence="7">Stay&amp;Tobe</strain>
        <tissue evidence="7">Testes</tissue>
    </source>
</reference>
<feature type="transmembrane region" description="Helical" evidence="5">
    <location>
        <begin position="12"/>
        <end position="33"/>
    </location>
</feature>
<dbReference type="PROSITE" id="PS00941">
    <property type="entry name" value="CARBOXYLESTERASE_B_2"/>
    <property type="match status" value="1"/>
</dbReference>
<dbReference type="EMBL" id="JASPKZ010006810">
    <property type="protein sequence ID" value="KAJ9587059.1"/>
    <property type="molecule type" value="Genomic_DNA"/>
</dbReference>
<evidence type="ECO:0000259" key="6">
    <source>
        <dbReference type="Pfam" id="PF00135"/>
    </source>
</evidence>
<evidence type="ECO:0000256" key="1">
    <source>
        <dbReference type="ARBA" id="ARBA00005964"/>
    </source>
</evidence>
<keyword evidence="5" id="KW-1133">Transmembrane helix</keyword>
<keyword evidence="2" id="KW-0719">Serine esterase</keyword>
<dbReference type="SUPFAM" id="SSF53474">
    <property type="entry name" value="alpha/beta-Hydrolases"/>
    <property type="match status" value="1"/>
</dbReference>
<dbReference type="InterPro" id="IPR029058">
    <property type="entry name" value="AB_hydrolase_fold"/>
</dbReference>
<dbReference type="Gene3D" id="3.40.50.1820">
    <property type="entry name" value="alpha/beta hydrolase"/>
    <property type="match status" value="1"/>
</dbReference>
<evidence type="ECO:0000256" key="2">
    <source>
        <dbReference type="ARBA" id="ARBA00022487"/>
    </source>
</evidence>
<dbReference type="Pfam" id="PF00135">
    <property type="entry name" value="COesterase"/>
    <property type="match status" value="1"/>
</dbReference>
<dbReference type="GO" id="GO:0052689">
    <property type="term" value="F:carboxylic ester hydrolase activity"/>
    <property type="evidence" value="ECO:0007669"/>
    <property type="project" value="UniProtKB-KW"/>
</dbReference>
<keyword evidence="5" id="KW-0812">Transmembrane</keyword>
<proteinExistence type="inferred from homology"/>
<keyword evidence="3" id="KW-0378">Hydrolase</keyword>
<gene>
    <name evidence="7" type="ORF">L9F63_019347</name>
</gene>
<dbReference type="Proteomes" id="UP001233999">
    <property type="component" value="Unassembled WGS sequence"/>
</dbReference>
<evidence type="ECO:0000313" key="8">
    <source>
        <dbReference type="Proteomes" id="UP001233999"/>
    </source>
</evidence>
<evidence type="ECO:0000256" key="4">
    <source>
        <dbReference type="ARBA" id="ARBA00023180"/>
    </source>
</evidence>
<evidence type="ECO:0000256" key="5">
    <source>
        <dbReference type="SAM" id="Phobius"/>
    </source>
</evidence>
<dbReference type="CDD" id="cd00312">
    <property type="entry name" value="Esterase_lipase"/>
    <property type="match status" value="1"/>
</dbReference>
<dbReference type="AlphaFoldDB" id="A0AAD7ZUE5"/>
<dbReference type="PANTHER" id="PTHR43142">
    <property type="entry name" value="CARBOXYLIC ESTER HYDROLASE"/>
    <property type="match status" value="1"/>
</dbReference>
<accession>A0AAD7ZUE5</accession>
<keyword evidence="8" id="KW-1185">Reference proteome</keyword>
<feature type="domain" description="Carboxylesterase type B" evidence="6">
    <location>
        <begin position="47"/>
        <end position="562"/>
    </location>
</feature>
<keyword evidence="5" id="KW-0472">Membrane</keyword>
<comment type="caution">
    <text evidence="7">The sequence shown here is derived from an EMBL/GenBank/DDBJ whole genome shotgun (WGS) entry which is preliminary data.</text>
</comment>
<reference evidence="7" key="1">
    <citation type="journal article" date="2023" name="IScience">
        <title>Live-bearing cockroach genome reveals convergent evolutionary mechanisms linked to viviparity in insects and beyond.</title>
        <authorList>
            <person name="Fouks B."/>
            <person name="Harrison M.C."/>
            <person name="Mikhailova A.A."/>
            <person name="Marchal E."/>
            <person name="English S."/>
            <person name="Carruthers M."/>
            <person name="Jennings E.C."/>
            <person name="Chiamaka E.L."/>
            <person name="Frigard R.A."/>
            <person name="Pippel M."/>
            <person name="Attardo G.M."/>
            <person name="Benoit J.B."/>
            <person name="Bornberg-Bauer E."/>
            <person name="Tobe S.S."/>
        </authorList>
    </citation>
    <scope>NUCLEOTIDE SEQUENCE</scope>
    <source>
        <strain evidence="7">Stay&amp;Tobe</strain>
    </source>
</reference>
<dbReference type="PANTHER" id="PTHR43142:SF1">
    <property type="entry name" value="CARBOXYLIC ESTER HYDROLASE"/>
    <property type="match status" value="1"/>
</dbReference>
<organism evidence="7 8">
    <name type="scientific">Diploptera punctata</name>
    <name type="common">Pacific beetle cockroach</name>
    <dbReference type="NCBI Taxonomy" id="6984"/>
    <lineage>
        <taxon>Eukaryota</taxon>
        <taxon>Metazoa</taxon>
        <taxon>Ecdysozoa</taxon>
        <taxon>Arthropoda</taxon>
        <taxon>Hexapoda</taxon>
        <taxon>Insecta</taxon>
        <taxon>Pterygota</taxon>
        <taxon>Neoptera</taxon>
        <taxon>Polyneoptera</taxon>
        <taxon>Dictyoptera</taxon>
        <taxon>Blattodea</taxon>
        <taxon>Blaberoidea</taxon>
        <taxon>Blaberidae</taxon>
        <taxon>Diplopterinae</taxon>
        <taxon>Diploptera</taxon>
    </lineage>
</organism>
<keyword evidence="4" id="KW-0325">Glycoprotein</keyword>
<comment type="similarity">
    <text evidence="1">Belongs to the type-B carboxylesterase/lipase family.</text>
</comment>
<sequence>MHIVWNKKSCAGAGGAFFLLLLSIGLILIAYIGHEEEEEQQHNPNLLVNIRQGTLIGRYVTTRKGRNVLAFEAIPYAKPPIGYLRFQSPQPPEKWEGVLDATKLVPKCTQRDIYRRLESISGQEDCLYINVYTPHVRGHHLLDVMVYIHGGGWVVGAGINHRPDYLMDKDIVLVTFNYRLGPLGFLSTGDAVCPGNNGLKDQTAALRWVRQNIAAFGGNPGSVTIFGENSGGASVHFHMLSPASRGLFHRAISQSGTGLCPWSLAPHGSTREKTEKLALLLNCTTESSRALIDCLHIKDNVEITAADKDLMEWNMDPFTSFKPVVETGDDAFLPASPLELAKNITHSVPWITGITSGEGAFVASRLYGDNLVSEFDDNFEELAPLIFFFNGTSQKIEISNEIKEFYFEDKIITSNSASSLVDMFTEGWFLRGTDLAVKLHVETGSAAVFYYYFNYRGSKSFSEIFGGSHRDYGVCHADDLLYLFPMYNIFRGRLTSEDDDSMIDTLTTMWTNFARHGEPTRSPLRGVKWPHVSNSENKEYVKINKDGLYVTQGLLKNRTMFWDSLSLEMSRNNL</sequence>
<dbReference type="InterPro" id="IPR019819">
    <property type="entry name" value="Carboxylesterase_B_CS"/>
</dbReference>
<evidence type="ECO:0000256" key="3">
    <source>
        <dbReference type="ARBA" id="ARBA00022801"/>
    </source>
</evidence>
<dbReference type="InterPro" id="IPR002018">
    <property type="entry name" value="CarbesteraseB"/>
</dbReference>
<name>A0AAD7ZUE5_DIPPU</name>